<evidence type="ECO:0000256" key="1">
    <source>
        <dbReference type="SAM" id="Phobius"/>
    </source>
</evidence>
<keyword evidence="1" id="KW-1133">Transmembrane helix</keyword>
<reference evidence="2" key="1">
    <citation type="journal article" date="2020" name="Ecol. Evol.">
        <title>Genome structure and content of the rice root-knot nematode (Meloidogyne graminicola).</title>
        <authorList>
            <person name="Phan N.T."/>
            <person name="Danchin E.G.J."/>
            <person name="Klopp C."/>
            <person name="Perfus-Barbeoch L."/>
            <person name="Kozlowski D.K."/>
            <person name="Koutsovoulos G.D."/>
            <person name="Lopez-Roques C."/>
            <person name="Bouchez O."/>
            <person name="Zahm M."/>
            <person name="Besnard G."/>
            <person name="Bellafiore S."/>
        </authorList>
    </citation>
    <scope>NUCLEOTIDE SEQUENCE</scope>
    <source>
        <strain evidence="2">VN-18</strain>
    </source>
</reference>
<keyword evidence="1" id="KW-0472">Membrane</keyword>
<dbReference type="AlphaFoldDB" id="A0A8S9ZLI4"/>
<gene>
    <name evidence="2" type="ORF">Mgra_00006572</name>
</gene>
<proteinExistence type="predicted"/>
<comment type="caution">
    <text evidence="2">The sequence shown here is derived from an EMBL/GenBank/DDBJ whole genome shotgun (WGS) entry which is preliminary data.</text>
</comment>
<accession>A0A8S9ZLI4</accession>
<sequence>LVYYLFLVVLLVYYLFLVVLLVYYLFLYFYFLYLYLFYYLQKHLFLLVDFVLIKIKINMWRNINSISDIFQINYIFW</sequence>
<evidence type="ECO:0000313" key="3">
    <source>
        <dbReference type="Proteomes" id="UP000605970"/>
    </source>
</evidence>
<dbReference type="Proteomes" id="UP000605970">
    <property type="component" value="Unassembled WGS sequence"/>
</dbReference>
<feature type="transmembrane region" description="Helical" evidence="1">
    <location>
        <begin position="32"/>
        <end position="53"/>
    </location>
</feature>
<protein>
    <submittedName>
        <fullName evidence="2">Uncharacterized protein</fullName>
    </submittedName>
</protein>
<organism evidence="2 3">
    <name type="scientific">Meloidogyne graminicola</name>
    <dbReference type="NCBI Taxonomy" id="189291"/>
    <lineage>
        <taxon>Eukaryota</taxon>
        <taxon>Metazoa</taxon>
        <taxon>Ecdysozoa</taxon>
        <taxon>Nematoda</taxon>
        <taxon>Chromadorea</taxon>
        <taxon>Rhabditida</taxon>
        <taxon>Tylenchina</taxon>
        <taxon>Tylenchomorpha</taxon>
        <taxon>Tylenchoidea</taxon>
        <taxon>Meloidogynidae</taxon>
        <taxon>Meloidogyninae</taxon>
        <taxon>Meloidogyne</taxon>
    </lineage>
</organism>
<name>A0A8S9ZLI4_9BILA</name>
<feature type="transmembrane region" description="Helical" evidence="1">
    <location>
        <begin position="5"/>
        <end position="26"/>
    </location>
</feature>
<evidence type="ECO:0000313" key="2">
    <source>
        <dbReference type="EMBL" id="KAF7634047.1"/>
    </source>
</evidence>
<keyword evidence="3" id="KW-1185">Reference proteome</keyword>
<keyword evidence="1" id="KW-0812">Transmembrane</keyword>
<dbReference type="EMBL" id="JABEBT010000065">
    <property type="protein sequence ID" value="KAF7634047.1"/>
    <property type="molecule type" value="Genomic_DNA"/>
</dbReference>
<feature type="non-terminal residue" evidence="2">
    <location>
        <position position="1"/>
    </location>
</feature>